<dbReference type="PANTHER" id="PTHR12804">
    <property type="entry name" value="MICROSOMAL SIGNAL PEPTIDASE 23 KD SUBUNIT SPC22/23"/>
    <property type="match status" value="1"/>
</dbReference>
<name>A0A1X7QZC3_9SACH</name>
<keyword evidence="12" id="KW-1185">Reference proteome</keyword>
<reference evidence="11 12" key="1">
    <citation type="submission" date="2017-04" db="EMBL/GenBank/DDBJ databases">
        <authorList>
            <person name="Afonso C.L."/>
            <person name="Miller P.J."/>
            <person name="Scott M.A."/>
            <person name="Spackman E."/>
            <person name="Goraichik I."/>
            <person name="Dimitrov K.M."/>
            <person name="Suarez D.L."/>
            <person name="Swayne D.E."/>
        </authorList>
    </citation>
    <scope>NUCLEOTIDE SEQUENCE [LARGE SCALE GENOMIC DNA]</scope>
</reference>
<keyword evidence="4 9" id="KW-0256">Endoplasmic reticulum</keyword>
<evidence type="ECO:0000256" key="8">
    <source>
        <dbReference type="ARBA" id="ARBA00045670"/>
    </source>
</evidence>
<dbReference type="AlphaFoldDB" id="A0A1X7QZC3"/>
<organism evidence="11 12">
    <name type="scientific">Maudiozyma saulgeensis</name>
    <dbReference type="NCBI Taxonomy" id="1789683"/>
    <lineage>
        <taxon>Eukaryota</taxon>
        <taxon>Fungi</taxon>
        <taxon>Dikarya</taxon>
        <taxon>Ascomycota</taxon>
        <taxon>Saccharomycotina</taxon>
        <taxon>Saccharomycetes</taxon>
        <taxon>Saccharomycetales</taxon>
        <taxon>Saccharomycetaceae</taxon>
        <taxon>Maudiozyma</taxon>
    </lineage>
</organism>
<dbReference type="PANTHER" id="PTHR12804:SF0">
    <property type="entry name" value="SIGNAL PEPTIDASE COMPLEX SUBUNIT 3"/>
    <property type="match status" value="1"/>
</dbReference>
<evidence type="ECO:0000313" key="11">
    <source>
        <dbReference type="EMBL" id="SMN18569.1"/>
    </source>
</evidence>
<dbReference type="PIRSF" id="PIRSF016089">
    <property type="entry name" value="SPC22"/>
    <property type="match status" value="1"/>
</dbReference>
<evidence type="ECO:0000256" key="1">
    <source>
        <dbReference type="ARBA" id="ARBA00004648"/>
    </source>
</evidence>
<evidence type="ECO:0000256" key="7">
    <source>
        <dbReference type="ARBA" id="ARBA00023136"/>
    </source>
</evidence>
<keyword evidence="6 10" id="KW-1133">Transmembrane helix</keyword>
<accession>A0A1X7QZC3</accession>
<dbReference type="Pfam" id="PF04573">
    <property type="entry name" value="SPC22"/>
    <property type="match status" value="1"/>
</dbReference>
<dbReference type="EMBL" id="FXLY01000002">
    <property type="protein sequence ID" value="SMN18569.1"/>
    <property type="molecule type" value="Genomic_DNA"/>
</dbReference>
<dbReference type="InterPro" id="IPR007653">
    <property type="entry name" value="SPC3"/>
</dbReference>
<protein>
    <recommendedName>
        <fullName evidence="9">Signal peptidase subunit 3</fullName>
    </recommendedName>
</protein>
<comment type="subcellular location">
    <subcellularLocation>
        <location evidence="1">Endoplasmic reticulum membrane</location>
        <topology evidence="1">Single-pass type II membrane protein</topology>
    </subcellularLocation>
</comment>
<proteinExistence type="inferred from homology"/>
<dbReference type="GO" id="GO:0006465">
    <property type="term" value="P:signal peptide processing"/>
    <property type="evidence" value="ECO:0007669"/>
    <property type="project" value="UniProtKB-UniRule"/>
</dbReference>
<keyword evidence="5" id="KW-0735">Signal-anchor</keyword>
<dbReference type="OrthoDB" id="10261524at2759"/>
<comment type="similarity">
    <text evidence="2 9">Belongs to the SPCS3 family.</text>
</comment>
<dbReference type="GO" id="GO:0005787">
    <property type="term" value="C:signal peptidase complex"/>
    <property type="evidence" value="ECO:0007669"/>
    <property type="project" value="UniProtKB-UniRule"/>
</dbReference>
<evidence type="ECO:0000256" key="4">
    <source>
        <dbReference type="ARBA" id="ARBA00022824"/>
    </source>
</evidence>
<comment type="function">
    <text evidence="8">Essential component of the signal peptidase complex (SPC) which catalyzes the cleavage of N-terminal signal sequences from nascent proteins as they are translocated into the lumen of the endoplasmic reticulum. Essential for the SPC catalytic activity, possibly by stabilizing and positioning the active center of the complex close to the lumenal surface. Essential for viability.</text>
</comment>
<gene>
    <name evidence="11" type="ORF">KASA_0Q10736G</name>
</gene>
<dbReference type="STRING" id="1789683.A0A1X7QZC3"/>
<evidence type="ECO:0000256" key="5">
    <source>
        <dbReference type="ARBA" id="ARBA00022968"/>
    </source>
</evidence>
<evidence type="ECO:0000256" key="6">
    <source>
        <dbReference type="ARBA" id="ARBA00022989"/>
    </source>
</evidence>
<keyword evidence="7 9" id="KW-0472">Membrane</keyword>
<evidence type="ECO:0000256" key="10">
    <source>
        <dbReference type="SAM" id="Phobius"/>
    </source>
</evidence>
<dbReference type="GO" id="GO:0045047">
    <property type="term" value="P:protein targeting to ER"/>
    <property type="evidence" value="ECO:0007669"/>
    <property type="project" value="TreeGrafter"/>
</dbReference>
<feature type="transmembrane region" description="Helical" evidence="10">
    <location>
        <begin position="12"/>
        <end position="32"/>
    </location>
</feature>
<dbReference type="Proteomes" id="UP000196158">
    <property type="component" value="Unassembled WGS sequence"/>
</dbReference>
<evidence type="ECO:0000256" key="2">
    <source>
        <dbReference type="ARBA" id="ARBA00009289"/>
    </source>
</evidence>
<sequence>MFSLSQRVQYIGNFSMTIGLVIIALIIGSSHFDLFQKDILRNSQAAIANIKPIVGLRTSRFYGASNGNPKENTRIAFDLNTDLSGLFNWNTKQVFVYLTAEYNNTEKGTVNEVTFWDAILPDADHAIIKLENARSKYSVWDYAGDLSGKDLQFKLHWNVQPHIGPLMYGVAQGDDVIVNIPKPESKV</sequence>
<keyword evidence="3 10" id="KW-0812">Transmembrane</keyword>
<evidence type="ECO:0000256" key="9">
    <source>
        <dbReference type="PIRNR" id="PIRNR016089"/>
    </source>
</evidence>
<evidence type="ECO:0000313" key="12">
    <source>
        <dbReference type="Proteomes" id="UP000196158"/>
    </source>
</evidence>
<evidence type="ECO:0000256" key="3">
    <source>
        <dbReference type="ARBA" id="ARBA00022692"/>
    </source>
</evidence>